<dbReference type="InterPro" id="IPR029044">
    <property type="entry name" value="Nucleotide-diphossugar_trans"/>
</dbReference>
<dbReference type="Pfam" id="PF13641">
    <property type="entry name" value="Glyco_tranf_2_3"/>
    <property type="match status" value="1"/>
</dbReference>
<evidence type="ECO:0008006" key="5">
    <source>
        <dbReference type="Google" id="ProtNLM"/>
    </source>
</evidence>
<keyword evidence="2" id="KW-0812">Transmembrane</keyword>
<reference evidence="3 4" key="1">
    <citation type="submission" date="2021-01" db="EMBL/GenBank/DDBJ databases">
        <title>Whole genome shotgun sequence of Planotetraspora kaengkrachanensis NBRC 104272.</title>
        <authorList>
            <person name="Komaki H."/>
            <person name="Tamura T."/>
        </authorList>
    </citation>
    <scope>NUCLEOTIDE SEQUENCE [LARGE SCALE GENOMIC DNA]</scope>
    <source>
        <strain evidence="3 4">NBRC 104272</strain>
    </source>
</reference>
<name>A0A8J3PV70_9ACTN</name>
<feature type="compositionally biased region" description="Basic and acidic residues" evidence="1">
    <location>
        <begin position="934"/>
        <end position="949"/>
    </location>
</feature>
<organism evidence="3 4">
    <name type="scientific">Planotetraspora kaengkrachanensis</name>
    <dbReference type="NCBI Taxonomy" id="575193"/>
    <lineage>
        <taxon>Bacteria</taxon>
        <taxon>Bacillati</taxon>
        <taxon>Actinomycetota</taxon>
        <taxon>Actinomycetes</taxon>
        <taxon>Streptosporangiales</taxon>
        <taxon>Streptosporangiaceae</taxon>
        <taxon>Planotetraspora</taxon>
    </lineage>
</organism>
<feature type="transmembrane region" description="Helical" evidence="2">
    <location>
        <begin position="495"/>
        <end position="528"/>
    </location>
</feature>
<dbReference type="Gene3D" id="3.90.550.10">
    <property type="entry name" value="Spore Coat Polysaccharide Biosynthesis Protein SpsA, Chain A"/>
    <property type="match status" value="1"/>
</dbReference>
<feature type="transmembrane region" description="Helical" evidence="2">
    <location>
        <begin position="733"/>
        <end position="752"/>
    </location>
</feature>
<feature type="transmembrane region" description="Helical" evidence="2">
    <location>
        <begin position="695"/>
        <end position="713"/>
    </location>
</feature>
<dbReference type="Proteomes" id="UP000630097">
    <property type="component" value="Unassembled WGS sequence"/>
</dbReference>
<keyword evidence="2" id="KW-0472">Membrane</keyword>
<feature type="transmembrane region" description="Helical" evidence="2">
    <location>
        <begin position="548"/>
        <end position="575"/>
    </location>
</feature>
<evidence type="ECO:0000256" key="1">
    <source>
        <dbReference type="SAM" id="MobiDB-lite"/>
    </source>
</evidence>
<proteinExistence type="predicted"/>
<keyword evidence="2" id="KW-1133">Transmembrane helix</keyword>
<evidence type="ECO:0000256" key="2">
    <source>
        <dbReference type="SAM" id="Phobius"/>
    </source>
</evidence>
<dbReference type="InterPro" id="IPR050834">
    <property type="entry name" value="Glycosyltransf_2"/>
</dbReference>
<dbReference type="PANTHER" id="PTHR43685">
    <property type="entry name" value="GLYCOSYLTRANSFERASE"/>
    <property type="match status" value="1"/>
</dbReference>
<feature type="region of interest" description="Disordered" evidence="1">
    <location>
        <begin position="922"/>
        <end position="949"/>
    </location>
</feature>
<keyword evidence="4" id="KW-1185">Reference proteome</keyword>
<feature type="transmembrane region" description="Helical" evidence="2">
    <location>
        <begin position="380"/>
        <end position="399"/>
    </location>
</feature>
<dbReference type="PANTHER" id="PTHR43685:SF3">
    <property type="entry name" value="SLR2126 PROTEIN"/>
    <property type="match status" value="1"/>
</dbReference>
<dbReference type="EMBL" id="BONV01000024">
    <property type="protein sequence ID" value="GIG81664.1"/>
    <property type="molecule type" value="Genomic_DNA"/>
</dbReference>
<sequence length="949" mass="100201">MQSVTAIVVAHDGARWLKETLAALRRQTRPLDRVVGVDNGSRDGSGQLLAEAFGGANVLTMPRSTGFGEAVHEVLGRLPHDPRADEWVWLLHDDCAPDARALQTLLWAAEHAPEAAILGPKLLDWLDRRVLLEMGVTVSRSGMRETGLEPREYDQGQHDGEGLLDVLSVSTAGMLIRRDVWDQLSGLDPELPLFRDDLDLCWRARAMGHRVLNVPEAVAWHAEAAARRRRRLAVSDEHPRRLDRRNALLVIMANLPFGALIRSVFRNILGSLLRTVLFLVAKQPANALDEVVALGSIIGRPGRLRRARRRRRQGRKQGYPAVARLLTPPGAAFRRLADMVQSFVAGAGPVDSAGRHHAAAETDEDDGEDLLSDSGLMQRLFTSPGVLLCLALLAVTVAAERSLVYGGLLGGGSLVPITGGASDLWRLYTESHHVTGLGSDTWAPPYVALLALVSTVFLGKTWLAVSVLLLGCVPLAGISAYVATKKMISYTPARVWLAATYALLPVATGAIASGRLGTAIVFVLLPVYASLATRIVAGSRRAAWGFGLLLAVGTAFVPLLYVLVAVLGGLAAVSFAGVRRGVGVALAIGLGTPLVLLFPWLAGLVRDPGRILLESGLHDIALSDPGLGGENLLMLSPGGPGAPPVWVTAGLVAVALAALLVRRHQMVVAIGWGVMVFGVLVAIVVGRLTVHGVPAWPGVPLAFAATGLLVAAARPARWIGEFAAGGMLRRAAAALIVVVAFATPLAAAAMWIKSGAEDPLRRGVRDPMPLLAAVGSAKGQGTLVLRPRDGVVTYTVLRGSAPLIGESDLAAAEDASQRFGTAVAGLASGRGGTYARTLAQYGVQFVSVPGPVDATLHRTLDSEPALVRMSLSAGGGLWKLAQPAPAPPPPPGGDSAHRIWLWAQATLLLVVVILASPGARAAEAEEQYADVPLEEPRGRRRAGEDRVRV</sequence>
<evidence type="ECO:0000313" key="4">
    <source>
        <dbReference type="Proteomes" id="UP000630097"/>
    </source>
</evidence>
<dbReference type="SUPFAM" id="SSF53448">
    <property type="entry name" value="Nucleotide-diphospho-sugar transferases"/>
    <property type="match status" value="1"/>
</dbReference>
<feature type="transmembrane region" description="Helical" evidence="2">
    <location>
        <begin position="668"/>
        <end position="689"/>
    </location>
</feature>
<evidence type="ECO:0000313" key="3">
    <source>
        <dbReference type="EMBL" id="GIG81664.1"/>
    </source>
</evidence>
<dbReference type="RefSeq" id="WP_203885027.1">
    <property type="nucleotide sequence ID" value="NZ_BAABHH010000019.1"/>
</dbReference>
<feature type="transmembrane region" description="Helical" evidence="2">
    <location>
        <begin position="643"/>
        <end position="661"/>
    </location>
</feature>
<protein>
    <recommendedName>
        <fullName evidence="5">Glycosyltransferase family 2 protein</fullName>
    </recommendedName>
</protein>
<feature type="transmembrane region" description="Helical" evidence="2">
    <location>
        <begin position="582"/>
        <end position="602"/>
    </location>
</feature>
<accession>A0A8J3PV70</accession>
<dbReference type="AlphaFoldDB" id="A0A8J3PV70"/>
<feature type="transmembrane region" description="Helical" evidence="2">
    <location>
        <begin position="462"/>
        <end position="483"/>
    </location>
</feature>
<comment type="caution">
    <text evidence="3">The sequence shown here is derived from an EMBL/GenBank/DDBJ whole genome shotgun (WGS) entry which is preliminary data.</text>
</comment>
<gene>
    <name evidence="3" type="ORF">Pka01_47910</name>
</gene>